<dbReference type="RefSeq" id="WP_066029290.1">
    <property type="nucleotide sequence ID" value="NZ_BNEK01000005.1"/>
</dbReference>
<sequence length="148" mass="16104">MTPSQARETTSTTAADVPEECRDWLRRVADRLIPASPTMPAAGDAGLGDGHLDVVLRARPDLIRDLVRAWASTGELAPDESLDELRQSDPPAYHAVLLIVAGGYYTSPAVRALLGYAGQQPRTLQIAGDIDEDLLMRVVERGPRYRQA</sequence>
<evidence type="ECO:0000313" key="2">
    <source>
        <dbReference type="Proteomes" id="UP001054854"/>
    </source>
</evidence>
<protein>
    <submittedName>
        <fullName evidence="1">Uncharacterized protein</fullName>
    </submittedName>
</protein>
<keyword evidence="2" id="KW-1185">Reference proteome</keyword>
<accession>A0ABQ3UE63</accession>
<reference evidence="1" key="1">
    <citation type="submission" date="2024-05" db="EMBL/GenBank/DDBJ databases">
        <title>Whole genome shotgun sequence of Streptomyces hygroscopicus NBRC 113678.</title>
        <authorList>
            <person name="Komaki H."/>
            <person name="Tamura T."/>
        </authorList>
    </citation>
    <scope>NUCLEOTIDE SEQUENCE</scope>
    <source>
        <strain evidence="1">N11-34</strain>
    </source>
</reference>
<evidence type="ECO:0000313" key="1">
    <source>
        <dbReference type="EMBL" id="GHJ33838.1"/>
    </source>
</evidence>
<gene>
    <name evidence="1" type="ORF">TPA0910_82710</name>
</gene>
<dbReference type="EMBL" id="BNEK01000005">
    <property type="protein sequence ID" value="GHJ33838.1"/>
    <property type="molecule type" value="Genomic_DNA"/>
</dbReference>
<name>A0ABQ3UE63_STRHY</name>
<comment type="caution">
    <text evidence="1">The sequence shown here is derived from an EMBL/GenBank/DDBJ whole genome shotgun (WGS) entry which is preliminary data.</text>
</comment>
<dbReference type="Proteomes" id="UP001054854">
    <property type="component" value="Unassembled WGS sequence"/>
</dbReference>
<proteinExistence type="predicted"/>
<organism evidence="1 2">
    <name type="scientific">Streptomyces hygroscopicus</name>
    <dbReference type="NCBI Taxonomy" id="1912"/>
    <lineage>
        <taxon>Bacteria</taxon>
        <taxon>Bacillati</taxon>
        <taxon>Actinomycetota</taxon>
        <taxon>Actinomycetes</taxon>
        <taxon>Kitasatosporales</taxon>
        <taxon>Streptomycetaceae</taxon>
        <taxon>Streptomyces</taxon>
        <taxon>Streptomyces violaceusniger group</taxon>
    </lineage>
</organism>